<organism evidence="2 3">
    <name type="scientific">Aquibacillus rhizosphaerae</name>
    <dbReference type="NCBI Taxonomy" id="3051431"/>
    <lineage>
        <taxon>Bacteria</taxon>
        <taxon>Bacillati</taxon>
        <taxon>Bacillota</taxon>
        <taxon>Bacilli</taxon>
        <taxon>Bacillales</taxon>
        <taxon>Bacillaceae</taxon>
        <taxon>Aquibacillus</taxon>
    </lineage>
</organism>
<proteinExistence type="predicted"/>
<comment type="caution">
    <text evidence="2">The sequence shown here is derived from an EMBL/GenBank/DDBJ whole genome shotgun (WGS) entry which is preliminary data.</text>
</comment>
<evidence type="ECO:0000256" key="1">
    <source>
        <dbReference type="SAM" id="Phobius"/>
    </source>
</evidence>
<accession>A0ABT7L3B1</accession>
<name>A0ABT7L3B1_9BACI</name>
<reference evidence="2 3" key="1">
    <citation type="submission" date="2023-06" db="EMBL/GenBank/DDBJ databases">
        <title>Aquibacillus rhizosphaerae LR5S19.</title>
        <authorList>
            <person name="Sun J.-Q."/>
        </authorList>
    </citation>
    <scope>NUCLEOTIDE SEQUENCE [LARGE SCALE GENOMIC DNA]</scope>
    <source>
        <strain evidence="2 3">LR5S19</strain>
    </source>
</reference>
<keyword evidence="1" id="KW-1133">Transmembrane helix</keyword>
<dbReference type="EMBL" id="JASTZU010000027">
    <property type="protein sequence ID" value="MDL4840353.1"/>
    <property type="molecule type" value="Genomic_DNA"/>
</dbReference>
<dbReference type="RefSeq" id="WP_285931380.1">
    <property type="nucleotide sequence ID" value="NZ_JASTZU010000027.1"/>
</dbReference>
<sequence length="180" mass="21424">MREYAVDTSEKIAIKQNKTFSSIKNDKPNYHKLIRIRYDLERNLQILKRFRNEIGDKYFDRAKSKISKITEFEPSRPRYISRSATEMVVDNTKYIVDKTYEHSQHFAKLIDDTVRLLEIKTNNSLRRRSFVLSIITVVLSIAATIFAGFSLFYQLSDENKSKFIEFLSPILDLWKFFFEK</sequence>
<gene>
    <name evidence="2" type="ORF">QQS35_07840</name>
</gene>
<dbReference type="Proteomes" id="UP001235343">
    <property type="component" value="Unassembled WGS sequence"/>
</dbReference>
<evidence type="ECO:0000313" key="3">
    <source>
        <dbReference type="Proteomes" id="UP001235343"/>
    </source>
</evidence>
<feature type="transmembrane region" description="Helical" evidence="1">
    <location>
        <begin position="130"/>
        <end position="153"/>
    </location>
</feature>
<keyword evidence="1" id="KW-0812">Transmembrane</keyword>
<keyword evidence="1" id="KW-0472">Membrane</keyword>
<evidence type="ECO:0000313" key="2">
    <source>
        <dbReference type="EMBL" id="MDL4840353.1"/>
    </source>
</evidence>
<protein>
    <submittedName>
        <fullName evidence="2">Uncharacterized protein</fullName>
    </submittedName>
</protein>
<keyword evidence="3" id="KW-1185">Reference proteome</keyword>